<keyword evidence="2" id="KW-1185">Reference proteome</keyword>
<evidence type="ECO:0000313" key="1">
    <source>
        <dbReference type="EMBL" id="UUT34787.1"/>
    </source>
</evidence>
<dbReference type="EMBL" id="CP091139">
    <property type="protein sequence ID" value="UUT34787.1"/>
    <property type="molecule type" value="Genomic_DNA"/>
</dbReference>
<name>A0ABY5NHZ7_9MICO</name>
<organism evidence="1 2">
    <name type="scientific">Microbacterium elymi</name>
    <dbReference type="NCBI Taxonomy" id="2909587"/>
    <lineage>
        <taxon>Bacteria</taxon>
        <taxon>Bacillati</taxon>
        <taxon>Actinomycetota</taxon>
        <taxon>Actinomycetes</taxon>
        <taxon>Micrococcales</taxon>
        <taxon>Microbacteriaceae</taxon>
        <taxon>Microbacterium</taxon>
    </lineage>
</organism>
<evidence type="ECO:0000313" key="2">
    <source>
        <dbReference type="Proteomes" id="UP001054811"/>
    </source>
</evidence>
<proteinExistence type="predicted"/>
<dbReference type="InterPro" id="IPR029043">
    <property type="entry name" value="GcvT/YgfZ_C"/>
</dbReference>
<evidence type="ECO:0008006" key="3">
    <source>
        <dbReference type="Google" id="ProtNLM"/>
    </source>
</evidence>
<protein>
    <recommendedName>
        <fullName evidence="3">Aminomethyl transferase family protein</fullName>
    </recommendedName>
</protein>
<accession>A0ABY5NHZ7</accession>
<dbReference type="Gene3D" id="3.30.1360.120">
    <property type="entry name" value="Probable tRNA modification gtpase trme, domain 1"/>
    <property type="match status" value="1"/>
</dbReference>
<sequence length="231" mass="25418">MRKVGALAYPTNAQESGWMPNPLPAIYTDPALAEYRQWLNGRFLESSASLAGSMVSDRIEDYYVDPIEIGYGGLIDWSRDFIGRDALRGRADRQTRTKVTLEWDDGDVADTIASSLFGGEQFGGEHRARYLALPIPVYGTYQADAVLAGGQRVGVAQWSSFSANSGHLISTAVVDLDHATPGTELTLLWGEPDSRRRIVDAHDVREIRVTVAPSPYFDKVVKTDQAAVDLR</sequence>
<dbReference type="InterPro" id="IPR027266">
    <property type="entry name" value="TrmE/GcvT-like"/>
</dbReference>
<gene>
    <name evidence="1" type="ORF">L2X98_30515</name>
</gene>
<reference evidence="1" key="1">
    <citation type="submission" date="2022-01" db="EMBL/GenBank/DDBJ databases">
        <title>Microbacterium eymi and Microbacterium rhizovicinus sp. nov., isolated from the rhizospheric soil of Elymus tsukushiensis, a plant native to the Dokdo Islands, Republic of Korea.</title>
        <authorList>
            <person name="Hwang Y.J."/>
        </authorList>
    </citation>
    <scope>NUCLEOTIDE SEQUENCE</scope>
    <source>
        <strain evidence="1">KUDC0405</strain>
    </source>
</reference>
<dbReference type="Proteomes" id="UP001054811">
    <property type="component" value="Chromosome"/>
</dbReference>
<dbReference type="RefSeq" id="WP_259611313.1">
    <property type="nucleotide sequence ID" value="NZ_CP091139.2"/>
</dbReference>
<dbReference type="SUPFAM" id="SSF101790">
    <property type="entry name" value="Aminomethyltransferase beta-barrel domain"/>
    <property type="match status" value="1"/>
</dbReference>